<dbReference type="EMBL" id="FOIM01000003">
    <property type="protein sequence ID" value="SET23418.1"/>
    <property type="molecule type" value="Genomic_DNA"/>
</dbReference>
<dbReference type="PROSITE" id="PS51108">
    <property type="entry name" value="PTS_EIID"/>
    <property type="match status" value="1"/>
</dbReference>
<gene>
    <name evidence="2" type="ORF">SAMN05216313_103176</name>
</gene>
<dbReference type="Pfam" id="PF03613">
    <property type="entry name" value="EIID-AGA"/>
    <property type="match status" value="1"/>
</dbReference>
<dbReference type="PANTHER" id="PTHR32502:SF23">
    <property type="entry name" value="TRANSPORT PROTEIN, PTS SYSTEM"/>
    <property type="match status" value="1"/>
</dbReference>
<keyword evidence="1" id="KW-0472">Membrane</keyword>
<feature type="transmembrane region" description="Helical" evidence="1">
    <location>
        <begin position="248"/>
        <end position="268"/>
    </location>
</feature>
<reference evidence="3" key="1">
    <citation type="submission" date="2016-10" db="EMBL/GenBank/DDBJ databases">
        <authorList>
            <person name="Varghese N."/>
            <person name="Submissions S."/>
        </authorList>
    </citation>
    <scope>NUCLEOTIDE SEQUENCE [LARGE SCALE GENOMIC DNA]</scope>
    <source>
        <strain evidence="3">NLAE-zl-G277</strain>
    </source>
</reference>
<proteinExistence type="predicted"/>
<evidence type="ECO:0000313" key="3">
    <source>
        <dbReference type="Proteomes" id="UP000198508"/>
    </source>
</evidence>
<keyword evidence="3" id="KW-1185">Reference proteome</keyword>
<dbReference type="GeneID" id="93278434"/>
<keyword evidence="1" id="KW-0812">Transmembrane</keyword>
<dbReference type="PANTHER" id="PTHR32502">
    <property type="entry name" value="N-ACETYLGALACTOSAMINE PERMEASE II COMPONENT-RELATED"/>
    <property type="match status" value="1"/>
</dbReference>
<accession>A0A1I0CVU7</accession>
<dbReference type="GO" id="GO:0005886">
    <property type="term" value="C:plasma membrane"/>
    <property type="evidence" value="ECO:0007669"/>
    <property type="project" value="TreeGrafter"/>
</dbReference>
<protein>
    <submittedName>
        <fullName evidence="2">PTS system IID component, Man family</fullName>
    </submittedName>
</protein>
<name>A0A1I0CVU7_9FIRM</name>
<sequence>MASNQLVKNDYVKTSLRAYFLQNGFNYGNYQGLGYANVMYPALRKMYKDDDDKLQAALKDNIEFFNTNMHFLPFITSLHLVMLENKTPAKEIRNIKMALMGPLAGIGDSLAQFCLAPLFATIGASLAQEGLIMGPILFFVAMNAILLAVKLLTGIWGYKLGTNIIETLSARMEQISNVASMIGVTVISGLAVNFVKITTPIQYVASMPGDQQKVVAIQEMIDAIAPRLLPVLFTGLIFYLIKVKKWTTYKLVILTIILGVVLSVLHLIA</sequence>
<dbReference type="Proteomes" id="UP000198508">
    <property type="component" value="Unassembled WGS sequence"/>
</dbReference>
<feature type="transmembrane region" description="Helical" evidence="1">
    <location>
        <begin position="178"/>
        <end position="203"/>
    </location>
</feature>
<organism evidence="2 3">
    <name type="scientific">Enterocloster lavalensis</name>
    <dbReference type="NCBI Taxonomy" id="460384"/>
    <lineage>
        <taxon>Bacteria</taxon>
        <taxon>Bacillati</taxon>
        <taxon>Bacillota</taxon>
        <taxon>Clostridia</taxon>
        <taxon>Lachnospirales</taxon>
        <taxon>Lachnospiraceae</taxon>
        <taxon>Enterocloster</taxon>
    </lineage>
</organism>
<dbReference type="RefSeq" id="WP_024734974.1">
    <property type="nucleotide sequence ID" value="NZ_CABJCG010000001.1"/>
</dbReference>
<dbReference type="STRING" id="460384.SAMN05216313_103176"/>
<feature type="transmembrane region" description="Helical" evidence="1">
    <location>
        <begin position="223"/>
        <end position="241"/>
    </location>
</feature>
<evidence type="ECO:0000313" key="2">
    <source>
        <dbReference type="EMBL" id="SET23418.1"/>
    </source>
</evidence>
<feature type="transmembrane region" description="Helical" evidence="1">
    <location>
        <begin position="136"/>
        <end position="158"/>
    </location>
</feature>
<dbReference type="InterPro" id="IPR004704">
    <property type="entry name" value="PTS_IID_man"/>
</dbReference>
<evidence type="ECO:0000256" key="1">
    <source>
        <dbReference type="SAM" id="Phobius"/>
    </source>
</evidence>
<feature type="transmembrane region" description="Helical" evidence="1">
    <location>
        <begin position="103"/>
        <end position="124"/>
    </location>
</feature>
<dbReference type="AlphaFoldDB" id="A0A1I0CVU7"/>
<dbReference type="GO" id="GO:0009401">
    <property type="term" value="P:phosphoenolpyruvate-dependent sugar phosphotransferase system"/>
    <property type="evidence" value="ECO:0007669"/>
    <property type="project" value="InterPro"/>
</dbReference>
<keyword evidence="1" id="KW-1133">Transmembrane helix</keyword>
<dbReference type="InterPro" id="IPR050303">
    <property type="entry name" value="GatZ_KbaZ_carbometab"/>
</dbReference>